<dbReference type="InterPro" id="IPR042003">
    <property type="entry name" value="Sortase_E"/>
</dbReference>
<dbReference type="RefSeq" id="WP_122824021.1">
    <property type="nucleotide sequence ID" value="NZ_CP033325.1"/>
</dbReference>
<dbReference type="InterPro" id="IPR023365">
    <property type="entry name" value="Sortase_dom-sf"/>
</dbReference>
<keyword evidence="2" id="KW-0732">Signal</keyword>
<name>A0ABV9DAF3_9MICO</name>
<sequence length="214" mass="22491">MQPDRPRRLWPALVAAALTLSACSADGVAVGVTDAAARVTAQEKVAAAPVAWPAADPLADIPLPARPTGEGVTFASLRVPRWGADYDVPITEGISDHVLDTQGMGRFPWTAMPGEEGNFALAGHRTDGSRPLARIDELVLGDELVVTTAEGAYTYAVSGTEIVTPDQVRVVEPNPSTGGPDAVGRLLTLVSCHPWDSSEFRYIVYAELTGFAAA</sequence>
<evidence type="ECO:0000256" key="2">
    <source>
        <dbReference type="SAM" id="SignalP"/>
    </source>
</evidence>
<organism evidence="3 4">
    <name type="scientific">Georgenia faecalis</name>
    <dbReference type="NCBI Taxonomy" id="2483799"/>
    <lineage>
        <taxon>Bacteria</taxon>
        <taxon>Bacillati</taxon>
        <taxon>Actinomycetota</taxon>
        <taxon>Actinomycetes</taxon>
        <taxon>Micrococcales</taxon>
        <taxon>Bogoriellaceae</taxon>
        <taxon>Georgenia</taxon>
    </lineage>
</organism>
<proteinExistence type="predicted"/>
<dbReference type="CDD" id="cd05830">
    <property type="entry name" value="Sortase_E"/>
    <property type="match status" value="1"/>
</dbReference>
<dbReference type="Proteomes" id="UP001595955">
    <property type="component" value="Unassembled WGS sequence"/>
</dbReference>
<dbReference type="Pfam" id="PF04203">
    <property type="entry name" value="Sortase"/>
    <property type="match status" value="1"/>
</dbReference>
<dbReference type="NCBIfam" id="NF033747">
    <property type="entry name" value="class_E_sortase"/>
    <property type="match status" value="1"/>
</dbReference>
<dbReference type="PROSITE" id="PS51257">
    <property type="entry name" value="PROKAR_LIPOPROTEIN"/>
    <property type="match status" value="1"/>
</dbReference>
<evidence type="ECO:0000256" key="1">
    <source>
        <dbReference type="ARBA" id="ARBA00022801"/>
    </source>
</evidence>
<accession>A0ABV9DAF3</accession>
<dbReference type="NCBIfam" id="TIGR01076">
    <property type="entry name" value="sortase_fam"/>
    <property type="match status" value="1"/>
</dbReference>
<keyword evidence="4" id="KW-1185">Reference proteome</keyword>
<feature type="signal peptide" evidence="2">
    <location>
        <begin position="1"/>
        <end position="24"/>
    </location>
</feature>
<dbReference type="InterPro" id="IPR005754">
    <property type="entry name" value="Sortase"/>
</dbReference>
<keyword evidence="1" id="KW-0378">Hydrolase</keyword>
<evidence type="ECO:0000313" key="4">
    <source>
        <dbReference type="Proteomes" id="UP001595955"/>
    </source>
</evidence>
<gene>
    <name evidence="3" type="ORF">ACFO3F_07125</name>
</gene>
<dbReference type="EMBL" id="JBHSGF010000004">
    <property type="protein sequence ID" value="MFC4555015.1"/>
    <property type="molecule type" value="Genomic_DNA"/>
</dbReference>
<dbReference type="SUPFAM" id="SSF63817">
    <property type="entry name" value="Sortase"/>
    <property type="match status" value="1"/>
</dbReference>
<dbReference type="Gene3D" id="2.40.260.10">
    <property type="entry name" value="Sortase"/>
    <property type="match status" value="1"/>
</dbReference>
<feature type="chain" id="PRO_5047539555" evidence="2">
    <location>
        <begin position="25"/>
        <end position="214"/>
    </location>
</feature>
<protein>
    <submittedName>
        <fullName evidence="3">Class E sortase</fullName>
    </submittedName>
</protein>
<comment type="caution">
    <text evidence="3">The sequence shown here is derived from an EMBL/GenBank/DDBJ whole genome shotgun (WGS) entry which is preliminary data.</text>
</comment>
<evidence type="ECO:0000313" key="3">
    <source>
        <dbReference type="EMBL" id="MFC4555015.1"/>
    </source>
</evidence>
<reference evidence="4" key="1">
    <citation type="journal article" date="2019" name="Int. J. Syst. Evol. Microbiol.">
        <title>The Global Catalogue of Microorganisms (GCM) 10K type strain sequencing project: providing services to taxonomists for standard genome sequencing and annotation.</title>
        <authorList>
            <consortium name="The Broad Institute Genomics Platform"/>
            <consortium name="The Broad Institute Genome Sequencing Center for Infectious Disease"/>
            <person name="Wu L."/>
            <person name="Ma J."/>
        </authorList>
    </citation>
    <scope>NUCLEOTIDE SEQUENCE [LARGE SCALE GENOMIC DNA]</scope>
    <source>
        <strain evidence="4">JCM 3369</strain>
    </source>
</reference>
<dbReference type="InterPro" id="IPR053465">
    <property type="entry name" value="Sortase_Class_E"/>
</dbReference>